<evidence type="ECO:0000313" key="6">
    <source>
        <dbReference type="Proteomes" id="UP000628017"/>
    </source>
</evidence>
<dbReference type="PRINTS" id="PR00413">
    <property type="entry name" value="HADHALOGNASE"/>
</dbReference>
<dbReference type="SFLD" id="SFLDG01129">
    <property type="entry name" value="C1.5:_HAD__Beta-PGM__Phosphata"/>
    <property type="match status" value="1"/>
</dbReference>
<evidence type="ECO:0000256" key="2">
    <source>
        <dbReference type="ARBA" id="ARBA00004818"/>
    </source>
</evidence>
<comment type="caution">
    <text evidence="5">The sequence shown here is derived from an EMBL/GenBank/DDBJ whole genome shotgun (WGS) entry which is preliminary data.</text>
</comment>
<comment type="similarity">
    <text evidence="3">Belongs to the HAD-like hydrolase superfamily. CbbY/CbbZ/Gph/YieH family.</text>
</comment>
<evidence type="ECO:0000256" key="1">
    <source>
        <dbReference type="ARBA" id="ARBA00000830"/>
    </source>
</evidence>
<reference evidence="5" key="1">
    <citation type="journal article" date="2014" name="Int. J. Syst. Evol. Microbiol.">
        <title>Complete genome sequence of Corynebacterium casei LMG S-19264T (=DSM 44701T), isolated from a smear-ripened cheese.</title>
        <authorList>
            <consortium name="US DOE Joint Genome Institute (JGI-PGF)"/>
            <person name="Walter F."/>
            <person name="Albersmeier A."/>
            <person name="Kalinowski J."/>
            <person name="Ruckert C."/>
        </authorList>
    </citation>
    <scope>NUCLEOTIDE SEQUENCE</scope>
    <source>
        <strain evidence="5">CGMCC 1.15880</strain>
    </source>
</reference>
<dbReference type="GO" id="GO:0005829">
    <property type="term" value="C:cytosol"/>
    <property type="evidence" value="ECO:0007669"/>
    <property type="project" value="TreeGrafter"/>
</dbReference>
<evidence type="ECO:0000256" key="3">
    <source>
        <dbReference type="ARBA" id="ARBA00006171"/>
    </source>
</evidence>
<evidence type="ECO:0000313" key="5">
    <source>
        <dbReference type="EMBL" id="GGA08728.1"/>
    </source>
</evidence>
<accession>A0A916VMK5</accession>
<dbReference type="SUPFAM" id="SSF56784">
    <property type="entry name" value="HAD-like"/>
    <property type="match status" value="1"/>
</dbReference>
<dbReference type="Pfam" id="PF13419">
    <property type="entry name" value="HAD_2"/>
    <property type="match status" value="1"/>
</dbReference>
<dbReference type="Gene3D" id="1.10.150.240">
    <property type="entry name" value="Putative phosphatase, domain 2"/>
    <property type="match status" value="1"/>
</dbReference>
<dbReference type="GO" id="GO:0006281">
    <property type="term" value="P:DNA repair"/>
    <property type="evidence" value="ECO:0007669"/>
    <property type="project" value="TreeGrafter"/>
</dbReference>
<dbReference type="RefSeq" id="WP_188670741.1">
    <property type="nucleotide sequence ID" value="NZ_BMKA01000001.1"/>
</dbReference>
<dbReference type="PANTHER" id="PTHR43434:SF1">
    <property type="entry name" value="PHOSPHOGLYCOLATE PHOSPHATASE"/>
    <property type="match status" value="1"/>
</dbReference>
<dbReference type="SFLD" id="SFLDS00003">
    <property type="entry name" value="Haloacid_Dehalogenase"/>
    <property type="match status" value="1"/>
</dbReference>
<proteinExistence type="inferred from homology"/>
<dbReference type="InterPro" id="IPR041492">
    <property type="entry name" value="HAD_2"/>
</dbReference>
<dbReference type="Proteomes" id="UP000628017">
    <property type="component" value="Unassembled WGS sequence"/>
</dbReference>
<dbReference type="Gene3D" id="3.40.50.1000">
    <property type="entry name" value="HAD superfamily/HAD-like"/>
    <property type="match status" value="1"/>
</dbReference>
<dbReference type="InterPro" id="IPR050155">
    <property type="entry name" value="HAD-like_hydrolase_sf"/>
</dbReference>
<evidence type="ECO:0000256" key="4">
    <source>
        <dbReference type="ARBA" id="ARBA00013078"/>
    </source>
</evidence>
<comment type="catalytic activity">
    <reaction evidence="1">
        <text>2-phosphoglycolate + H2O = glycolate + phosphate</text>
        <dbReference type="Rhea" id="RHEA:14369"/>
        <dbReference type="ChEBI" id="CHEBI:15377"/>
        <dbReference type="ChEBI" id="CHEBI:29805"/>
        <dbReference type="ChEBI" id="CHEBI:43474"/>
        <dbReference type="ChEBI" id="CHEBI:58033"/>
        <dbReference type="EC" id="3.1.3.18"/>
    </reaction>
</comment>
<name>A0A916VMK5_9RHOB</name>
<dbReference type="EMBL" id="BMKA01000001">
    <property type="protein sequence ID" value="GGA08728.1"/>
    <property type="molecule type" value="Genomic_DNA"/>
</dbReference>
<dbReference type="PANTHER" id="PTHR43434">
    <property type="entry name" value="PHOSPHOGLYCOLATE PHOSPHATASE"/>
    <property type="match status" value="1"/>
</dbReference>
<dbReference type="AlphaFoldDB" id="A0A916VMK5"/>
<organism evidence="5 6">
    <name type="scientific">Neptunicoccus cionae</name>
    <dbReference type="NCBI Taxonomy" id="2035344"/>
    <lineage>
        <taxon>Bacteria</taxon>
        <taxon>Pseudomonadati</taxon>
        <taxon>Pseudomonadota</taxon>
        <taxon>Alphaproteobacteria</taxon>
        <taxon>Rhodobacterales</taxon>
        <taxon>Paracoccaceae</taxon>
        <taxon>Neptunicoccus</taxon>
    </lineage>
</organism>
<reference evidence="5" key="2">
    <citation type="submission" date="2020-09" db="EMBL/GenBank/DDBJ databases">
        <authorList>
            <person name="Sun Q."/>
            <person name="Zhou Y."/>
        </authorList>
    </citation>
    <scope>NUCLEOTIDE SEQUENCE</scope>
    <source>
        <strain evidence="5">CGMCC 1.15880</strain>
    </source>
</reference>
<dbReference type="NCBIfam" id="TIGR01549">
    <property type="entry name" value="HAD-SF-IA-v1"/>
    <property type="match status" value="1"/>
</dbReference>
<keyword evidence="6" id="KW-1185">Reference proteome</keyword>
<protein>
    <recommendedName>
        <fullName evidence="4">phosphoglycolate phosphatase</fullName>
        <ecNumber evidence="4">3.1.3.18</ecNumber>
    </recommendedName>
</protein>
<dbReference type="InterPro" id="IPR023214">
    <property type="entry name" value="HAD_sf"/>
</dbReference>
<dbReference type="InterPro" id="IPR036412">
    <property type="entry name" value="HAD-like_sf"/>
</dbReference>
<dbReference type="InterPro" id="IPR006439">
    <property type="entry name" value="HAD-SF_hydro_IA"/>
</dbReference>
<dbReference type="EC" id="3.1.3.18" evidence="4"/>
<gene>
    <name evidence="5" type="ORF">GCM10011498_05830</name>
</gene>
<dbReference type="GO" id="GO:0008967">
    <property type="term" value="F:phosphoglycolate phosphatase activity"/>
    <property type="evidence" value="ECO:0007669"/>
    <property type="project" value="UniProtKB-EC"/>
</dbReference>
<sequence length="229" mass="23905">MTIKGLVFDKDGTLFHYGATWLIWCDLVLEDLSQGDPEKKKELADAVGFDLENNSFLPGSLIVNASAGEINGVWASLLPDFSDSDVDAVAVKHLGSLPSVPVCDLKELFSALRGQGYALGLVTNDYEEGAYQQLKQEGIADLFDFVAGFDSGHGVKPGAGPLLAFGAATGLTMAQVAMVGDSTHDLGAGRAAKVAMNIGVLTGPAETDDIAHLADVVLQDISGIAAVLR</sequence>
<dbReference type="InterPro" id="IPR023198">
    <property type="entry name" value="PGP-like_dom2"/>
</dbReference>
<comment type="pathway">
    <text evidence="2">Organic acid metabolism; glycolate biosynthesis; glycolate from 2-phosphoglycolate: step 1/1.</text>
</comment>